<protein>
    <submittedName>
        <fullName evidence="5">Transcriptional regulator, ArsR family</fullName>
    </submittedName>
</protein>
<dbReference type="OrthoDB" id="9800049at2"/>
<dbReference type="InterPro" id="IPR011991">
    <property type="entry name" value="ArsR-like_HTH"/>
</dbReference>
<keyword evidence="3" id="KW-0804">Transcription</keyword>
<dbReference type="STRING" id="279824.SAMN03080617_03403"/>
<keyword evidence="2" id="KW-0238">DNA-binding</keyword>
<dbReference type="InterPro" id="IPR036388">
    <property type="entry name" value="WH-like_DNA-bd_sf"/>
</dbReference>
<dbReference type="GO" id="GO:0003677">
    <property type="term" value="F:DNA binding"/>
    <property type="evidence" value="ECO:0007669"/>
    <property type="project" value="UniProtKB-KW"/>
</dbReference>
<dbReference type="SMART" id="SM00418">
    <property type="entry name" value="HTH_ARSR"/>
    <property type="match status" value="1"/>
</dbReference>
<dbReference type="PANTHER" id="PTHR43132:SF2">
    <property type="entry name" value="ARSENICAL RESISTANCE OPERON REPRESSOR ARSR-RELATED"/>
    <property type="match status" value="1"/>
</dbReference>
<evidence type="ECO:0000313" key="5">
    <source>
        <dbReference type="EMBL" id="SDA91357.1"/>
    </source>
</evidence>
<dbReference type="GO" id="GO:0003700">
    <property type="term" value="F:DNA-binding transcription factor activity"/>
    <property type="evidence" value="ECO:0007669"/>
    <property type="project" value="InterPro"/>
</dbReference>
<dbReference type="Gene3D" id="1.10.10.10">
    <property type="entry name" value="Winged helix-like DNA-binding domain superfamily/Winged helix DNA-binding domain"/>
    <property type="match status" value="1"/>
</dbReference>
<keyword evidence="1" id="KW-0805">Transcription regulation</keyword>
<evidence type="ECO:0000256" key="3">
    <source>
        <dbReference type="ARBA" id="ARBA00023163"/>
    </source>
</evidence>
<dbReference type="NCBIfam" id="NF033788">
    <property type="entry name" value="HTH_metalloreg"/>
    <property type="match status" value="1"/>
</dbReference>
<name>A0A1G5Z9V7_9BACT</name>
<keyword evidence="6" id="KW-1185">Reference proteome</keyword>
<evidence type="ECO:0000259" key="4">
    <source>
        <dbReference type="PROSITE" id="PS50987"/>
    </source>
</evidence>
<feature type="domain" description="HTH arsR-type" evidence="4">
    <location>
        <begin position="8"/>
        <end position="106"/>
    </location>
</feature>
<evidence type="ECO:0000256" key="1">
    <source>
        <dbReference type="ARBA" id="ARBA00023015"/>
    </source>
</evidence>
<evidence type="ECO:0000313" key="6">
    <source>
        <dbReference type="Proteomes" id="UP000198756"/>
    </source>
</evidence>
<dbReference type="EMBL" id="FMXE01000029">
    <property type="protein sequence ID" value="SDA91357.1"/>
    <property type="molecule type" value="Genomic_DNA"/>
</dbReference>
<evidence type="ECO:0000256" key="2">
    <source>
        <dbReference type="ARBA" id="ARBA00023125"/>
    </source>
</evidence>
<sequence>MGITKTNLFTAEQNELALIAKAFAHPARIAILQYLAKTKSCINGTLVQELGLAQATISQHLRELKEIGLIKGSIEGVSISYCINSEKWELVQGLFNGLFDQLNNSCESNNCC</sequence>
<gene>
    <name evidence="5" type="ORF">SAMN03080617_03403</name>
</gene>
<dbReference type="InterPro" id="IPR001845">
    <property type="entry name" value="HTH_ArsR_DNA-bd_dom"/>
</dbReference>
<dbReference type="InterPro" id="IPR051011">
    <property type="entry name" value="Metal_resp_trans_reg"/>
</dbReference>
<dbReference type="PRINTS" id="PR00778">
    <property type="entry name" value="HTHARSR"/>
</dbReference>
<dbReference type="AlphaFoldDB" id="A0A1G5Z9V7"/>
<dbReference type="PANTHER" id="PTHR43132">
    <property type="entry name" value="ARSENICAL RESISTANCE OPERON REPRESSOR ARSR-RELATED"/>
    <property type="match status" value="1"/>
</dbReference>
<proteinExistence type="predicted"/>
<dbReference type="PROSITE" id="PS50987">
    <property type="entry name" value="HTH_ARSR_2"/>
    <property type="match status" value="1"/>
</dbReference>
<dbReference type="Pfam" id="PF01022">
    <property type="entry name" value="HTH_5"/>
    <property type="match status" value="1"/>
</dbReference>
<dbReference type="Proteomes" id="UP000198756">
    <property type="component" value="Unassembled WGS sequence"/>
</dbReference>
<dbReference type="SUPFAM" id="SSF46785">
    <property type="entry name" value="Winged helix' DNA-binding domain"/>
    <property type="match status" value="1"/>
</dbReference>
<dbReference type="RefSeq" id="WP_092732505.1">
    <property type="nucleotide sequence ID" value="NZ_FMXE01000029.1"/>
</dbReference>
<dbReference type="InterPro" id="IPR036390">
    <property type="entry name" value="WH_DNA-bd_sf"/>
</dbReference>
<dbReference type="CDD" id="cd00090">
    <property type="entry name" value="HTH_ARSR"/>
    <property type="match status" value="1"/>
</dbReference>
<reference evidence="6" key="1">
    <citation type="submission" date="2016-10" db="EMBL/GenBank/DDBJ databases">
        <authorList>
            <person name="Varghese N."/>
            <person name="Submissions S."/>
        </authorList>
    </citation>
    <scope>NUCLEOTIDE SEQUENCE [LARGE SCALE GENOMIC DNA]</scope>
    <source>
        <strain evidence="6">DSM 22703</strain>
    </source>
</reference>
<organism evidence="5 6">
    <name type="scientific">Algoriphagus alkaliphilus</name>
    <dbReference type="NCBI Taxonomy" id="279824"/>
    <lineage>
        <taxon>Bacteria</taxon>
        <taxon>Pseudomonadati</taxon>
        <taxon>Bacteroidota</taxon>
        <taxon>Cytophagia</taxon>
        <taxon>Cytophagales</taxon>
        <taxon>Cyclobacteriaceae</taxon>
        <taxon>Algoriphagus</taxon>
    </lineage>
</organism>
<accession>A0A1G5Z9V7</accession>